<feature type="active site" evidence="5">
    <location>
        <position position="188"/>
    </location>
</feature>
<dbReference type="Gene3D" id="3.40.50.20">
    <property type="match status" value="1"/>
</dbReference>
<dbReference type="PIRSF" id="PIRSF039102">
    <property type="entry name" value="Ddl/VanB"/>
    <property type="match status" value="1"/>
</dbReference>
<dbReference type="InterPro" id="IPR011761">
    <property type="entry name" value="ATP-grasp"/>
</dbReference>
<name>A0A166IJ45_9MICO</name>
<dbReference type="GO" id="GO:0005524">
    <property type="term" value="F:ATP binding"/>
    <property type="evidence" value="ECO:0007669"/>
    <property type="project" value="UniProtKB-UniRule"/>
</dbReference>
<dbReference type="GO" id="GO:0008716">
    <property type="term" value="F:D-alanine-D-alanine ligase activity"/>
    <property type="evidence" value="ECO:0007669"/>
    <property type="project" value="UniProtKB-UniRule"/>
</dbReference>
<evidence type="ECO:0000313" key="8">
    <source>
        <dbReference type="Proteomes" id="UP000076717"/>
    </source>
</evidence>
<dbReference type="Gene3D" id="3.30.470.20">
    <property type="entry name" value="ATP-grasp fold, B domain"/>
    <property type="match status" value="1"/>
</dbReference>
<dbReference type="Gene3D" id="3.30.1490.20">
    <property type="entry name" value="ATP-grasp fold, A domain"/>
    <property type="match status" value="1"/>
</dbReference>
<accession>A0A166IJ45</accession>
<dbReference type="InterPro" id="IPR005905">
    <property type="entry name" value="D_ala_D_ala"/>
</dbReference>
<dbReference type="InterPro" id="IPR013815">
    <property type="entry name" value="ATP_grasp_subdomain_1"/>
</dbReference>
<dbReference type="PATRIC" id="fig|1671680.3.peg.379"/>
<protein>
    <recommendedName>
        <fullName evidence="4">D-alanine--D-alanine ligase</fullName>
        <ecNumber evidence="4">6.3.2.4</ecNumber>
    </recommendedName>
    <alternativeName>
        <fullName evidence="4">D-Ala-D-Ala ligase</fullName>
    </alternativeName>
    <alternativeName>
        <fullName evidence="4">D-alanylalanine synthetase</fullName>
    </alternativeName>
</protein>
<dbReference type="PANTHER" id="PTHR23132:SF23">
    <property type="entry name" value="D-ALANINE--D-ALANINE LIGASE B"/>
    <property type="match status" value="1"/>
</dbReference>
<keyword evidence="3 4" id="KW-0961">Cell wall biogenesis/degradation</keyword>
<dbReference type="AlphaFoldDB" id="A0A166IJ45"/>
<dbReference type="UniPathway" id="UPA00219"/>
<feature type="binding site" evidence="6">
    <location>
        <position position="299"/>
    </location>
    <ligand>
        <name>Mg(2+)</name>
        <dbReference type="ChEBI" id="CHEBI:18420"/>
        <label>1</label>
    </ligand>
</feature>
<keyword evidence="4" id="KW-0573">Peptidoglycan synthesis</keyword>
<evidence type="ECO:0000313" key="7">
    <source>
        <dbReference type="EMBL" id="KZX22473.1"/>
    </source>
</evidence>
<keyword evidence="8" id="KW-1185">Reference proteome</keyword>
<dbReference type="InterPro" id="IPR016185">
    <property type="entry name" value="PreATP-grasp_dom_sf"/>
</dbReference>
<reference evidence="7 8" key="1">
    <citation type="submission" date="2015-08" db="EMBL/GenBank/DDBJ databases">
        <title>Draft Genome Sequence of Rathayibacter sp. Strain VKM Ac-2596 Isolated from Leaf Gall Induced by Plant-Parasitic Nematodes.</title>
        <authorList>
            <person name="Vasilenko O.V."/>
            <person name="Starodumova I.P."/>
            <person name="Tarlachkov S.V."/>
            <person name="Dorofeeva L.V."/>
            <person name="Evtushenko L.I."/>
        </authorList>
    </citation>
    <scope>NUCLEOTIDE SEQUENCE [LARGE SCALE GENOMIC DNA]</scope>
    <source>
        <strain evidence="7 8">VKM Ac-2596</strain>
    </source>
</reference>
<dbReference type="Pfam" id="PF07478">
    <property type="entry name" value="Dala_Dala_lig_C"/>
    <property type="match status" value="1"/>
</dbReference>
<evidence type="ECO:0000256" key="3">
    <source>
        <dbReference type="ARBA" id="ARBA00023316"/>
    </source>
</evidence>
<sequence length="350" mass="37022">MAPTQPGVTPSCPRTSPDSAHLDSKKALVMTDFSALDRSLDIVVISGGISHERDVSLRSGRRVGDRLSAMGHRVSHHEPDAALLSTLLDKQPDVVWPAVHGASGEDGALLGLLEAAGFSYVGSRTDAARLAWFKPTAKTLVGRGGFSTPRSVTLPRETFRELGAAGILEQVDAHLPGPLVVKPAQGGSAQGVSIVSESSQLPRAMVEAYTYSDVVLIEQQIGGTEVSVGILDLGDGPFALPPVEIAPVAGRYTFEARYNAGETHFYTPARISDDATTEVSRVAVAIHDILGLRHLSRIDFIVDDSGTPWFFDANVLPGMTETSLVPQAIEASGRYLGDVYSTLATLAAAE</sequence>
<keyword evidence="4" id="KW-0963">Cytoplasm</keyword>
<comment type="pathway">
    <text evidence="4">Cell wall biogenesis; peptidoglycan biosynthesis.</text>
</comment>
<keyword evidence="4" id="KW-0133">Cell shape</keyword>
<keyword evidence="6" id="KW-0479">Metal-binding</keyword>
<feature type="active site" evidence="5">
    <location>
        <position position="52"/>
    </location>
</feature>
<dbReference type="EC" id="6.3.2.4" evidence="4"/>
<evidence type="ECO:0000256" key="2">
    <source>
        <dbReference type="ARBA" id="ARBA00022598"/>
    </source>
</evidence>
<comment type="cofactor">
    <cofactor evidence="6">
        <name>Mg(2+)</name>
        <dbReference type="ChEBI" id="CHEBI:18420"/>
    </cofactor>
    <cofactor evidence="6">
        <name>Mn(2+)</name>
        <dbReference type="ChEBI" id="CHEBI:29035"/>
    </cofactor>
    <text evidence="6">Binds 2 magnesium or manganese ions per subunit.</text>
</comment>
<evidence type="ECO:0000256" key="4">
    <source>
        <dbReference type="HAMAP-Rule" id="MF_00047"/>
    </source>
</evidence>
<comment type="similarity">
    <text evidence="1 4">Belongs to the D-alanine--D-alanine ligase family.</text>
</comment>
<evidence type="ECO:0000256" key="6">
    <source>
        <dbReference type="PIRSR" id="PIRSR039102-3"/>
    </source>
</evidence>
<keyword evidence="2 4" id="KW-0436">Ligase</keyword>
<comment type="subcellular location">
    <subcellularLocation>
        <location evidence="4">Cytoplasm</location>
    </subcellularLocation>
</comment>
<feature type="binding site" evidence="6">
    <location>
        <position position="314"/>
    </location>
    <ligand>
        <name>Mg(2+)</name>
        <dbReference type="ChEBI" id="CHEBI:18420"/>
        <label>2</label>
    </ligand>
</feature>
<evidence type="ECO:0000256" key="5">
    <source>
        <dbReference type="PIRSR" id="PIRSR039102-1"/>
    </source>
</evidence>
<keyword evidence="6" id="KW-0460">Magnesium</keyword>
<dbReference type="InterPro" id="IPR011095">
    <property type="entry name" value="Dala_Dala_lig_C"/>
</dbReference>
<comment type="caution">
    <text evidence="7">The sequence shown here is derived from an EMBL/GenBank/DDBJ whole genome shotgun (WGS) entry which is preliminary data.</text>
</comment>
<keyword evidence="6" id="KW-0464">Manganese</keyword>
<dbReference type="GO" id="GO:0046872">
    <property type="term" value="F:metal ion binding"/>
    <property type="evidence" value="ECO:0007669"/>
    <property type="project" value="UniProtKB-KW"/>
</dbReference>
<dbReference type="GO" id="GO:0071555">
    <property type="term" value="P:cell wall organization"/>
    <property type="evidence" value="ECO:0007669"/>
    <property type="project" value="UniProtKB-KW"/>
</dbReference>
<dbReference type="Proteomes" id="UP000076717">
    <property type="component" value="Unassembled WGS sequence"/>
</dbReference>
<dbReference type="HAMAP" id="MF_00047">
    <property type="entry name" value="Dala_Dala_lig"/>
    <property type="match status" value="1"/>
</dbReference>
<dbReference type="GO" id="GO:0009252">
    <property type="term" value="P:peptidoglycan biosynthetic process"/>
    <property type="evidence" value="ECO:0007669"/>
    <property type="project" value="UniProtKB-UniRule"/>
</dbReference>
<dbReference type="SUPFAM" id="SSF52440">
    <property type="entry name" value="PreATP-grasp domain"/>
    <property type="match status" value="1"/>
</dbReference>
<comment type="function">
    <text evidence="4">Cell wall formation.</text>
</comment>
<dbReference type="GO" id="GO:0005737">
    <property type="term" value="C:cytoplasm"/>
    <property type="evidence" value="ECO:0007669"/>
    <property type="project" value="UniProtKB-SubCell"/>
</dbReference>
<proteinExistence type="inferred from homology"/>
<comment type="catalytic activity">
    <reaction evidence="4">
        <text>2 D-alanine + ATP = D-alanyl-D-alanine + ADP + phosphate + H(+)</text>
        <dbReference type="Rhea" id="RHEA:11224"/>
        <dbReference type="ChEBI" id="CHEBI:15378"/>
        <dbReference type="ChEBI" id="CHEBI:30616"/>
        <dbReference type="ChEBI" id="CHEBI:43474"/>
        <dbReference type="ChEBI" id="CHEBI:57416"/>
        <dbReference type="ChEBI" id="CHEBI:57822"/>
        <dbReference type="ChEBI" id="CHEBI:456216"/>
        <dbReference type="EC" id="6.3.2.4"/>
    </reaction>
</comment>
<dbReference type="EMBL" id="LIIN01000006">
    <property type="protein sequence ID" value="KZX22473.1"/>
    <property type="molecule type" value="Genomic_DNA"/>
</dbReference>
<feature type="active site" evidence="5">
    <location>
        <position position="323"/>
    </location>
</feature>
<dbReference type="GO" id="GO:0008360">
    <property type="term" value="P:regulation of cell shape"/>
    <property type="evidence" value="ECO:0007669"/>
    <property type="project" value="UniProtKB-KW"/>
</dbReference>
<organism evidence="7 8">
    <name type="scientific">Rathayibacter tanaceti</name>
    <dbReference type="NCBI Taxonomy" id="1671680"/>
    <lineage>
        <taxon>Bacteria</taxon>
        <taxon>Bacillati</taxon>
        <taxon>Actinomycetota</taxon>
        <taxon>Actinomycetes</taxon>
        <taxon>Micrococcales</taxon>
        <taxon>Microbacteriaceae</taxon>
        <taxon>Rathayibacter</taxon>
    </lineage>
</organism>
<dbReference type="PANTHER" id="PTHR23132">
    <property type="entry name" value="D-ALANINE--D-ALANINE LIGASE"/>
    <property type="match status" value="1"/>
</dbReference>
<evidence type="ECO:0000256" key="1">
    <source>
        <dbReference type="ARBA" id="ARBA00010871"/>
    </source>
</evidence>
<dbReference type="SUPFAM" id="SSF56059">
    <property type="entry name" value="Glutathione synthetase ATP-binding domain-like"/>
    <property type="match status" value="1"/>
</dbReference>
<dbReference type="PROSITE" id="PS50975">
    <property type="entry name" value="ATP_GRASP"/>
    <property type="match status" value="1"/>
</dbReference>
<gene>
    <name evidence="7" type="primary">ddl_1</name>
    <name evidence="4" type="synonym">ddl</name>
    <name evidence="7" type="ORF">ACH61_00358</name>
</gene>